<keyword evidence="4" id="KW-1185">Reference proteome</keyword>
<dbReference type="AlphaFoldDB" id="A0A067MB26"/>
<gene>
    <name evidence="3" type="ORF">BOTBODRAFT_406545</name>
</gene>
<dbReference type="InterPro" id="IPR011009">
    <property type="entry name" value="Kinase-like_dom_sf"/>
</dbReference>
<dbReference type="Gene3D" id="1.10.510.10">
    <property type="entry name" value="Transferase(Phosphotransferase) domain 1"/>
    <property type="match status" value="1"/>
</dbReference>
<sequence length="309" mass="34043">MYNLEPEIDDLKAQLREADWKLLREVRNAAADVPDFTQAREDGASHTAASSRASTPTGLESILEWRGPIFDNDDICAILDKMGFEIILVFRTRPHIASMAYDQGNKKGVLKYVTSGKQHEIDILQHLLRLEPPANCIIRPLGIWPVYGGTLVAMPMGGHRLNMFEGLEPNLLSIMHQLLEGVALLHEHGVAHMDLKPENILVRPESIRLSIIDFSVSELVDSPDVMCQGFSGTKGWAAPEVGPKPYSPILADLWSCGRVVHAMCEDLQVSAARDFLLGISGQLMDPVPGQRPAAATAMRSVSEFMEATQ</sequence>
<dbReference type="InParanoid" id="A0A067MB26"/>
<reference evidence="4" key="1">
    <citation type="journal article" date="2014" name="Proc. Natl. Acad. Sci. U.S.A.">
        <title>Extensive sampling of basidiomycete genomes demonstrates inadequacy of the white-rot/brown-rot paradigm for wood decay fungi.</title>
        <authorList>
            <person name="Riley R."/>
            <person name="Salamov A.A."/>
            <person name="Brown D.W."/>
            <person name="Nagy L.G."/>
            <person name="Floudas D."/>
            <person name="Held B.W."/>
            <person name="Levasseur A."/>
            <person name="Lombard V."/>
            <person name="Morin E."/>
            <person name="Otillar R."/>
            <person name="Lindquist E.A."/>
            <person name="Sun H."/>
            <person name="LaButti K.M."/>
            <person name="Schmutz J."/>
            <person name="Jabbour D."/>
            <person name="Luo H."/>
            <person name="Baker S.E."/>
            <person name="Pisabarro A.G."/>
            <person name="Walton J.D."/>
            <person name="Blanchette R.A."/>
            <person name="Henrissat B."/>
            <person name="Martin F."/>
            <person name="Cullen D."/>
            <person name="Hibbett D.S."/>
            <person name="Grigoriev I.V."/>
        </authorList>
    </citation>
    <scope>NUCLEOTIDE SEQUENCE [LARGE SCALE GENOMIC DNA]</scope>
    <source>
        <strain evidence="4">FD-172 SS1</strain>
    </source>
</reference>
<dbReference type="OrthoDB" id="4062651at2759"/>
<dbReference type="GO" id="GO:0005524">
    <property type="term" value="F:ATP binding"/>
    <property type="evidence" value="ECO:0007669"/>
    <property type="project" value="InterPro"/>
</dbReference>
<protein>
    <recommendedName>
        <fullName evidence="2">Protein kinase domain-containing protein</fullName>
    </recommendedName>
</protein>
<dbReference type="SUPFAM" id="SSF56112">
    <property type="entry name" value="Protein kinase-like (PK-like)"/>
    <property type="match status" value="1"/>
</dbReference>
<dbReference type="GO" id="GO:0004674">
    <property type="term" value="F:protein serine/threonine kinase activity"/>
    <property type="evidence" value="ECO:0007669"/>
    <property type="project" value="TreeGrafter"/>
</dbReference>
<dbReference type="HOGENOM" id="CLU_900116_0_0_1"/>
<organism evidence="3 4">
    <name type="scientific">Botryobasidium botryosum (strain FD-172 SS1)</name>
    <dbReference type="NCBI Taxonomy" id="930990"/>
    <lineage>
        <taxon>Eukaryota</taxon>
        <taxon>Fungi</taxon>
        <taxon>Dikarya</taxon>
        <taxon>Basidiomycota</taxon>
        <taxon>Agaricomycotina</taxon>
        <taxon>Agaricomycetes</taxon>
        <taxon>Cantharellales</taxon>
        <taxon>Botryobasidiaceae</taxon>
        <taxon>Botryobasidium</taxon>
    </lineage>
</organism>
<dbReference type="STRING" id="930990.A0A067MB26"/>
<dbReference type="Pfam" id="PF00069">
    <property type="entry name" value="Pkinase"/>
    <property type="match status" value="1"/>
</dbReference>
<proteinExistence type="predicted"/>
<evidence type="ECO:0000313" key="3">
    <source>
        <dbReference type="EMBL" id="KDQ12963.1"/>
    </source>
</evidence>
<dbReference type="InterPro" id="IPR000719">
    <property type="entry name" value="Prot_kinase_dom"/>
</dbReference>
<dbReference type="Proteomes" id="UP000027195">
    <property type="component" value="Unassembled WGS sequence"/>
</dbReference>
<dbReference type="GO" id="GO:0005634">
    <property type="term" value="C:nucleus"/>
    <property type="evidence" value="ECO:0007669"/>
    <property type="project" value="TreeGrafter"/>
</dbReference>
<dbReference type="SMART" id="SM00220">
    <property type="entry name" value="S_TKc"/>
    <property type="match status" value="1"/>
</dbReference>
<feature type="region of interest" description="Disordered" evidence="1">
    <location>
        <begin position="34"/>
        <end position="55"/>
    </location>
</feature>
<evidence type="ECO:0000259" key="2">
    <source>
        <dbReference type="PROSITE" id="PS50011"/>
    </source>
</evidence>
<dbReference type="PROSITE" id="PS00108">
    <property type="entry name" value="PROTEIN_KINASE_ST"/>
    <property type="match status" value="1"/>
</dbReference>
<feature type="compositionally biased region" description="Low complexity" evidence="1">
    <location>
        <begin position="45"/>
        <end position="55"/>
    </location>
</feature>
<dbReference type="GO" id="GO:0005737">
    <property type="term" value="C:cytoplasm"/>
    <property type="evidence" value="ECO:0007669"/>
    <property type="project" value="TreeGrafter"/>
</dbReference>
<evidence type="ECO:0000313" key="4">
    <source>
        <dbReference type="Proteomes" id="UP000027195"/>
    </source>
</evidence>
<dbReference type="PANTHER" id="PTHR44167:SF24">
    <property type="entry name" value="SERINE_THREONINE-PROTEIN KINASE CHK2"/>
    <property type="match status" value="1"/>
</dbReference>
<feature type="domain" description="Protein kinase" evidence="2">
    <location>
        <begin position="1"/>
        <end position="309"/>
    </location>
</feature>
<dbReference type="GO" id="GO:0044773">
    <property type="term" value="P:mitotic DNA damage checkpoint signaling"/>
    <property type="evidence" value="ECO:0007669"/>
    <property type="project" value="TreeGrafter"/>
</dbReference>
<evidence type="ECO:0000256" key="1">
    <source>
        <dbReference type="SAM" id="MobiDB-lite"/>
    </source>
</evidence>
<dbReference type="EMBL" id="KL198047">
    <property type="protein sequence ID" value="KDQ12963.1"/>
    <property type="molecule type" value="Genomic_DNA"/>
</dbReference>
<name>A0A067MB26_BOTB1</name>
<dbReference type="PANTHER" id="PTHR44167">
    <property type="entry name" value="OVARIAN-SPECIFIC SERINE/THREONINE-PROTEIN KINASE LOK-RELATED"/>
    <property type="match status" value="1"/>
</dbReference>
<accession>A0A067MB26</accession>
<dbReference type="InterPro" id="IPR008271">
    <property type="entry name" value="Ser/Thr_kinase_AS"/>
</dbReference>
<dbReference type="PROSITE" id="PS50011">
    <property type="entry name" value="PROTEIN_KINASE_DOM"/>
    <property type="match status" value="1"/>
</dbReference>